<reference evidence="1" key="1">
    <citation type="submission" date="2023-07" db="EMBL/GenBank/DDBJ databases">
        <title>Sorghum-associated microbial communities from plants grown in Nebraska, USA.</title>
        <authorList>
            <person name="Schachtman D."/>
        </authorList>
    </citation>
    <scope>NUCLEOTIDE SEQUENCE</scope>
    <source>
        <strain evidence="1">DS1061</strain>
    </source>
</reference>
<evidence type="ECO:0000313" key="2">
    <source>
        <dbReference type="Proteomes" id="UP001229486"/>
    </source>
</evidence>
<evidence type="ECO:0000313" key="1">
    <source>
        <dbReference type="EMBL" id="MDP9644786.1"/>
    </source>
</evidence>
<evidence type="ECO:0008006" key="3">
    <source>
        <dbReference type="Google" id="ProtNLM"/>
    </source>
</evidence>
<sequence>MIASSTCIVNRLPESGRIVNLKCPVRRLGSGERHHFFGYYNKSAWDRTGRYVLGNQVAMMDAPLTPQLMAKVGYFDIEDRETFHAIDTTTAWNWQMGCQLQWLDGEAGRKVIYNTRTGDLSARYPGFGAAIFDIDTATKTTLPMPVYVCAPNSRYALCVDYRRLYVTHETIGYSERGGPFSMQLAPADDGIHRLDLATGATALIVSYDDLRSFHNVPSMQNAIHWVSHIEINAASSRVLFLHRWTERTADETCFLHRLITMNPDGSGMRLLDCSDHPLPQLAEHFDSSTVGTFDYEKSEYQISHPLWQDDSHVIVWGPHAGSIHYHLYEDSDNGSVEVIGRDLLTENGHMSFSPVDTRWLLSDTYPDSRTNTRILFLYDMHEDVRYDIGEFYASPDLKKENRCDLHPRWNRNGRAVCIDSVHEDARRMYVIDVAQITGTR</sequence>
<protein>
    <recommendedName>
        <fullName evidence="3">Oligogalacturonate lyase domain-containing protein</fullName>
    </recommendedName>
</protein>
<comment type="caution">
    <text evidence="1">The sequence shown here is derived from an EMBL/GenBank/DDBJ whole genome shotgun (WGS) entry which is preliminary data.</text>
</comment>
<dbReference type="RefSeq" id="WP_392392449.1">
    <property type="nucleotide sequence ID" value="NZ_JAURTK010000001.1"/>
</dbReference>
<accession>A0AB73I4I9</accession>
<proteinExistence type="predicted"/>
<name>A0AB73I4I9_9BURK</name>
<dbReference type="EMBL" id="JAURTK010000001">
    <property type="protein sequence ID" value="MDP9644786.1"/>
    <property type="molecule type" value="Genomic_DNA"/>
</dbReference>
<dbReference type="Proteomes" id="UP001229486">
    <property type="component" value="Unassembled WGS sequence"/>
</dbReference>
<dbReference type="SUPFAM" id="SSF82171">
    <property type="entry name" value="DPP6 N-terminal domain-like"/>
    <property type="match status" value="1"/>
</dbReference>
<organism evidence="1 2">
    <name type="scientific">Paraburkholderia caledonica</name>
    <dbReference type="NCBI Taxonomy" id="134536"/>
    <lineage>
        <taxon>Bacteria</taxon>
        <taxon>Pseudomonadati</taxon>
        <taxon>Pseudomonadota</taxon>
        <taxon>Betaproteobacteria</taxon>
        <taxon>Burkholderiales</taxon>
        <taxon>Burkholderiaceae</taxon>
        <taxon>Paraburkholderia</taxon>
    </lineage>
</organism>
<gene>
    <name evidence="1" type="ORF">J2793_000208</name>
</gene>
<dbReference type="AlphaFoldDB" id="A0AB73I4I9"/>